<reference evidence="1 2" key="1">
    <citation type="submission" date="2016-04" db="EMBL/GenBank/DDBJ databases">
        <title>A degradative enzymes factory behind the ericoid mycorrhizal symbiosis.</title>
        <authorList>
            <consortium name="DOE Joint Genome Institute"/>
            <person name="Martino E."/>
            <person name="Morin E."/>
            <person name="Grelet G."/>
            <person name="Kuo A."/>
            <person name="Kohler A."/>
            <person name="Daghino S."/>
            <person name="Barry K."/>
            <person name="Choi C."/>
            <person name="Cichocki N."/>
            <person name="Clum A."/>
            <person name="Copeland A."/>
            <person name="Hainaut M."/>
            <person name="Haridas S."/>
            <person name="Labutti K."/>
            <person name="Lindquist E."/>
            <person name="Lipzen A."/>
            <person name="Khouja H.-R."/>
            <person name="Murat C."/>
            <person name="Ohm R."/>
            <person name="Olson A."/>
            <person name="Spatafora J."/>
            <person name="Veneault-Fourrey C."/>
            <person name="Henrissat B."/>
            <person name="Grigoriev I."/>
            <person name="Martin F."/>
            <person name="Perotto S."/>
        </authorList>
    </citation>
    <scope>NUCLEOTIDE SEQUENCE [LARGE SCALE GENOMIC DNA]</scope>
    <source>
        <strain evidence="1 2">E</strain>
    </source>
</reference>
<name>A0A2J6T9H4_9HELO</name>
<dbReference type="RefSeq" id="XP_024736559.1">
    <property type="nucleotide sequence ID" value="XM_024880301.1"/>
</dbReference>
<dbReference type="AlphaFoldDB" id="A0A2J6T9H4"/>
<organism evidence="1 2">
    <name type="scientific">Hyaloscypha bicolor E</name>
    <dbReference type="NCBI Taxonomy" id="1095630"/>
    <lineage>
        <taxon>Eukaryota</taxon>
        <taxon>Fungi</taxon>
        <taxon>Dikarya</taxon>
        <taxon>Ascomycota</taxon>
        <taxon>Pezizomycotina</taxon>
        <taxon>Leotiomycetes</taxon>
        <taxon>Helotiales</taxon>
        <taxon>Hyaloscyphaceae</taxon>
        <taxon>Hyaloscypha</taxon>
        <taxon>Hyaloscypha bicolor</taxon>
    </lineage>
</organism>
<dbReference type="GeneID" id="36588378"/>
<gene>
    <name evidence="1" type="ORF">K444DRAFT_613209</name>
</gene>
<accession>A0A2J6T9H4</accession>
<dbReference type="Proteomes" id="UP000235371">
    <property type="component" value="Unassembled WGS sequence"/>
</dbReference>
<sequence length="467" mass="53172">MMFMQLPIEIVDKIIQHTLPEGFESVALTCKRIYGQCVTFIAHHNELRSRFQTFEYYLKPYRLKLNLMSSSDLLLRIADEPVVARYIRSATFAIDSYFLTRQLPKSVPSIHDGGAIVDLFANSVYLKEADLDWKEYYTTLESDVREGRYSQHGAAFLLTLLPNIEKLIIPRSWKPNDATDKLLDAVIDKARKSTSSLASVTRFEGSISLDRSERCELRWASPFLALPHVRSFNGRSCVGSEDIPRSLAFRDSHRIAETLQVAHLIHCCLDDLNIADFLRHAPSLKTLRYMHCTKNGSRIQDWDICKFVNAIEREAGSHLVQLSVIIRELQGSIIPGKASIRGFQQLQTLEIPLELVMCNIAAAAWYTFKSSDPFLDLIPSSVTQFSLVSKGTDHHEEALDALFHHFQSNYDSQQSALQEMQISCLMNADEVYKDKCARVLREARDKGVDAVDQRFTNGQTFLWDGEP</sequence>
<evidence type="ECO:0000313" key="2">
    <source>
        <dbReference type="Proteomes" id="UP000235371"/>
    </source>
</evidence>
<dbReference type="EMBL" id="KZ613813">
    <property type="protein sequence ID" value="PMD59655.1"/>
    <property type="molecule type" value="Genomic_DNA"/>
</dbReference>
<protein>
    <submittedName>
        <fullName evidence="1">F-box domain protein</fullName>
    </submittedName>
</protein>
<proteinExistence type="predicted"/>
<dbReference type="STRING" id="1095630.A0A2J6T9H4"/>
<evidence type="ECO:0000313" key="1">
    <source>
        <dbReference type="EMBL" id="PMD59655.1"/>
    </source>
</evidence>
<keyword evidence="2" id="KW-1185">Reference proteome</keyword>
<dbReference type="OrthoDB" id="5421601at2759"/>
<dbReference type="InParanoid" id="A0A2J6T9H4"/>